<evidence type="ECO:0000256" key="1">
    <source>
        <dbReference type="SAM" id="MobiDB-lite"/>
    </source>
</evidence>
<dbReference type="Proteomes" id="UP001152797">
    <property type="component" value="Unassembled WGS sequence"/>
</dbReference>
<reference evidence="4 5" key="2">
    <citation type="submission" date="2024-05" db="EMBL/GenBank/DDBJ databases">
        <authorList>
            <person name="Chen Y."/>
            <person name="Shah S."/>
            <person name="Dougan E. K."/>
            <person name="Thang M."/>
            <person name="Chan C."/>
        </authorList>
    </citation>
    <scope>NUCLEOTIDE SEQUENCE [LARGE SCALE GENOMIC DNA]</scope>
</reference>
<evidence type="ECO:0000313" key="5">
    <source>
        <dbReference type="Proteomes" id="UP001152797"/>
    </source>
</evidence>
<dbReference type="EMBL" id="CAMXCT020004646">
    <property type="protein sequence ID" value="CAL1163190.1"/>
    <property type="molecule type" value="Genomic_DNA"/>
</dbReference>
<dbReference type="InterPro" id="IPR036249">
    <property type="entry name" value="Thioredoxin-like_sf"/>
</dbReference>
<dbReference type="EMBL" id="CAMXCT030004646">
    <property type="protein sequence ID" value="CAL4797127.1"/>
    <property type="molecule type" value="Genomic_DNA"/>
</dbReference>
<feature type="compositionally biased region" description="Basic and acidic residues" evidence="1">
    <location>
        <begin position="89"/>
        <end position="105"/>
    </location>
</feature>
<feature type="transmembrane region" description="Helical" evidence="2">
    <location>
        <begin position="513"/>
        <end position="537"/>
    </location>
</feature>
<keyword evidence="2" id="KW-0472">Membrane</keyword>
<evidence type="ECO:0000313" key="4">
    <source>
        <dbReference type="EMBL" id="CAL4797127.1"/>
    </source>
</evidence>
<gene>
    <name evidence="3" type="ORF">C1SCF055_LOCUS35146</name>
</gene>
<feature type="region of interest" description="Disordered" evidence="1">
    <location>
        <begin position="89"/>
        <end position="111"/>
    </location>
</feature>
<dbReference type="EMBL" id="CAMXCT010004646">
    <property type="protein sequence ID" value="CAI4009815.1"/>
    <property type="molecule type" value="Genomic_DNA"/>
</dbReference>
<proteinExistence type="predicted"/>
<keyword evidence="2" id="KW-0812">Transmembrane</keyword>
<keyword evidence="5" id="KW-1185">Reference proteome</keyword>
<sequence length="589" mass="65746">MAGQGDYEACQGVSTLHLSFIGTCQRQCASATNAICMGVTFPLKSRWKLQSEHYLVSVAHKLSSQVDGNPDRGIRAEIQTVQHDLRAHREANRYRRTTQEEEPKRALSPSRQRLKSVELGLDDFESQVLRSNEVWFVQAYDPNDGSCKSFATGWEDVAHTYGEHAHFGRLDVSKAELKSLLPFKPVLLPVVFRYARGMSVEHWMFSERMARQEESAGGGKALMNFMESNFPEFHRHSDASELKRWWSSDGPRILVVGPSSSSLAAKAKDFMPVFRMAHVWEEFFSFASADAQAMVEVLGSSFAFDRGQTWALVLRGSGGATTKEHVRNVRDMAPLIQDFISEEIPRQAPIATIRNYQQLCGDKALAQGTSKTYCLILVDASAEETAKALKELESSQKAYYQEVQELRNAGEDSEEPFRIQPVRVASSSSRFPWNPAAPGPSFAAIWAEASKARAFIVEMETRKYAAVKTPSLNEIFQSIAYEDLKLEDLQEDGPPLSRLFSDPETTLRREVSAFLSTSLGAICAYVLVALVVSVAPVGHPRGLRSFLFQIPQYHTNVSRDKAVYKSCSLLSGHNLTCVPQRAAQGIDWI</sequence>
<dbReference type="SUPFAM" id="SSF52833">
    <property type="entry name" value="Thioredoxin-like"/>
    <property type="match status" value="1"/>
</dbReference>
<evidence type="ECO:0000313" key="3">
    <source>
        <dbReference type="EMBL" id="CAI4009815.1"/>
    </source>
</evidence>
<name>A0A9P1DGK6_9DINO</name>
<comment type="caution">
    <text evidence="3">The sequence shown here is derived from an EMBL/GenBank/DDBJ whole genome shotgun (WGS) entry which is preliminary data.</text>
</comment>
<keyword evidence="2" id="KW-1133">Transmembrane helix</keyword>
<evidence type="ECO:0000256" key="2">
    <source>
        <dbReference type="SAM" id="Phobius"/>
    </source>
</evidence>
<organism evidence="3">
    <name type="scientific">Cladocopium goreaui</name>
    <dbReference type="NCBI Taxonomy" id="2562237"/>
    <lineage>
        <taxon>Eukaryota</taxon>
        <taxon>Sar</taxon>
        <taxon>Alveolata</taxon>
        <taxon>Dinophyceae</taxon>
        <taxon>Suessiales</taxon>
        <taxon>Symbiodiniaceae</taxon>
        <taxon>Cladocopium</taxon>
    </lineage>
</organism>
<dbReference type="AlphaFoldDB" id="A0A9P1DGK6"/>
<protein>
    <submittedName>
        <fullName evidence="4">SET domain-containing protein 8</fullName>
    </submittedName>
</protein>
<dbReference type="OrthoDB" id="446127at2759"/>
<dbReference type="Gene3D" id="3.40.30.10">
    <property type="entry name" value="Glutaredoxin"/>
    <property type="match status" value="1"/>
</dbReference>
<reference evidence="3" key="1">
    <citation type="submission" date="2022-10" db="EMBL/GenBank/DDBJ databases">
        <authorList>
            <person name="Chen Y."/>
            <person name="Dougan E. K."/>
            <person name="Chan C."/>
            <person name="Rhodes N."/>
            <person name="Thang M."/>
        </authorList>
    </citation>
    <scope>NUCLEOTIDE SEQUENCE</scope>
</reference>
<accession>A0A9P1DGK6</accession>